<feature type="region of interest" description="Disordered" evidence="1">
    <location>
        <begin position="93"/>
        <end position="116"/>
    </location>
</feature>
<dbReference type="AlphaFoldDB" id="A0A7C3LU93"/>
<dbReference type="Pfam" id="PF13487">
    <property type="entry name" value="HD_5"/>
    <property type="match status" value="1"/>
</dbReference>
<name>A0A7C3LU93_9BACT</name>
<comment type="caution">
    <text evidence="3">The sequence shown here is derived from an EMBL/GenBank/DDBJ whole genome shotgun (WGS) entry which is preliminary data.</text>
</comment>
<sequence length="442" mass="50108">MAAWKQPCPPFRKTVIPQYWKSFQSDPAIGANPMKKTISIGELKPGMKVVGIDKSWLETPFLSHHFLVHSEKDIDKLRESGVQLVTVEWKKPDVSAESPKDETKKHPPSQYPAPALEELPTAEPDKVRDMFSLQKETVRLLTRAFHQVRISGLLPTSEIRSQVRETVGFLLENRNAIALLSDIHDNDDETYVHSANTMFMASAFAIRHAMAEPECFQWGLAALLHDVGKTRIPDHILKKPGPLDLAEWEIMHQHPVYGFQILRKNPDPEIHGLAAQVAVEHHERKNGTGYPHHLGLDAIHPVSRSLMVLDIYEALTGNRIYRARSSPQKVIHYLMNDYSDRVSVPVILELASMVGVFPVGTFLETEDGEIAMVQGYEDMQNYRGKMTVLKIFGPGKKLLPKPERKTIHPIDGGSVIRTYDYRAIGLTQDQWEYLLGKDRRIT</sequence>
<organism evidence="3">
    <name type="scientific">Leptospirillum ferriphilum</name>
    <dbReference type="NCBI Taxonomy" id="178606"/>
    <lineage>
        <taxon>Bacteria</taxon>
        <taxon>Pseudomonadati</taxon>
        <taxon>Nitrospirota</taxon>
        <taxon>Nitrospiria</taxon>
        <taxon>Nitrospirales</taxon>
        <taxon>Nitrospiraceae</taxon>
        <taxon>Leptospirillum</taxon>
    </lineage>
</organism>
<evidence type="ECO:0000256" key="1">
    <source>
        <dbReference type="SAM" id="MobiDB-lite"/>
    </source>
</evidence>
<dbReference type="SUPFAM" id="SSF109604">
    <property type="entry name" value="HD-domain/PDEase-like"/>
    <property type="match status" value="1"/>
</dbReference>
<dbReference type="PANTHER" id="PTHR43155">
    <property type="entry name" value="CYCLIC DI-GMP PHOSPHODIESTERASE PA4108-RELATED"/>
    <property type="match status" value="1"/>
</dbReference>
<evidence type="ECO:0000259" key="2">
    <source>
        <dbReference type="PROSITE" id="PS51832"/>
    </source>
</evidence>
<dbReference type="InterPro" id="IPR003607">
    <property type="entry name" value="HD/PDEase_dom"/>
</dbReference>
<dbReference type="EMBL" id="DTMM01000082">
    <property type="protein sequence ID" value="HFT93141.1"/>
    <property type="molecule type" value="Genomic_DNA"/>
</dbReference>
<dbReference type="Pfam" id="PF11871">
    <property type="entry name" value="DUF3391"/>
    <property type="match status" value="1"/>
</dbReference>
<evidence type="ECO:0000313" key="3">
    <source>
        <dbReference type="EMBL" id="HFT93141.1"/>
    </source>
</evidence>
<dbReference type="PROSITE" id="PS51832">
    <property type="entry name" value="HD_GYP"/>
    <property type="match status" value="1"/>
</dbReference>
<dbReference type="Gene3D" id="1.10.3210.10">
    <property type="entry name" value="Hypothetical protein af1432"/>
    <property type="match status" value="1"/>
</dbReference>
<gene>
    <name evidence="3" type="ORF">ENX03_04225</name>
</gene>
<dbReference type="InterPro" id="IPR021812">
    <property type="entry name" value="DUF3391"/>
</dbReference>
<dbReference type="InterPro" id="IPR037522">
    <property type="entry name" value="HD_GYP_dom"/>
</dbReference>
<protein>
    <submittedName>
        <fullName evidence="3">HD-GYP domain-containing protein</fullName>
    </submittedName>
</protein>
<feature type="compositionally biased region" description="Basic and acidic residues" evidence="1">
    <location>
        <begin position="93"/>
        <end position="105"/>
    </location>
</feature>
<reference evidence="3" key="1">
    <citation type="journal article" date="2020" name="mSystems">
        <title>Genome- and Community-Level Interaction Insights into Carbon Utilization and Element Cycling Functions of Hydrothermarchaeota in Hydrothermal Sediment.</title>
        <authorList>
            <person name="Zhou Z."/>
            <person name="Liu Y."/>
            <person name="Xu W."/>
            <person name="Pan J."/>
            <person name="Luo Z.H."/>
            <person name="Li M."/>
        </authorList>
    </citation>
    <scope>NUCLEOTIDE SEQUENCE [LARGE SCALE GENOMIC DNA]</scope>
    <source>
        <strain evidence="3">SpSt-902</strain>
    </source>
</reference>
<feature type="domain" description="HD-GYP" evidence="2">
    <location>
        <begin position="168"/>
        <end position="366"/>
    </location>
</feature>
<dbReference type="PANTHER" id="PTHR43155:SF2">
    <property type="entry name" value="CYCLIC DI-GMP PHOSPHODIESTERASE PA4108"/>
    <property type="match status" value="1"/>
</dbReference>
<proteinExistence type="predicted"/>
<accession>A0A7C3LU93</accession>
<dbReference type="SMART" id="SM00471">
    <property type="entry name" value="HDc"/>
    <property type="match status" value="1"/>
</dbReference>
<dbReference type="CDD" id="cd00077">
    <property type="entry name" value="HDc"/>
    <property type="match status" value="1"/>
</dbReference>